<dbReference type="PANTHER" id="PTHR11200:SF300">
    <property type="entry name" value="TYPE II INOSITOL 1,4,5-TRISPHOSPHATE 5-PHOSPHATASE"/>
    <property type="match status" value="1"/>
</dbReference>
<dbReference type="PANTHER" id="PTHR11200">
    <property type="entry name" value="INOSITOL 5-PHOSPHATASE"/>
    <property type="match status" value="1"/>
</dbReference>
<dbReference type="GO" id="GO:0004439">
    <property type="term" value="F:phosphatidylinositol-4,5-bisphosphate 5-phosphatase activity"/>
    <property type="evidence" value="ECO:0007669"/>
    <property type="project" value="TreeGrafter"/>
</dbReference>
<dbReference type="InterPro" id="IPR000198">
    <property type="entry name" value="RhoGAP_dom"/>
</dbReference>
<dbReference type="SMART" id="SM00324">
    <property type="entry name" value="RhoGAP"/>
    <property type="match status" value="1"/>
</dbReference>
<keyword evidence="7" id="KW-1185">Reference proteome</keyword>
<dbReference type="Pfam" id="PF21310">
    <property type="entry name" value="OCRL-like_ASH"/>
    <property type="match status" value="1"/>
</dbReference>
<evidence type="ECO:0000256" key="1">
    <source>
        <dbReference type="ARBA" id="ARBA00004146"/>
    </source>
</evidence>
<dbReference type="FunFam" id="1.10.555.10:FF:000012">
    <property type="entry name" value="Putative inositol polyphosphate 5-phosphatase OCRL-1"/>
    <property type="match status" value="1"/>
</dbReference>
<proteinExistence type="predicted"/>
<feature type="domain" description="Rho-GAP" evidence="5">
    <location>
        <begin position="294"/>
        <end position="479"/>
    </location>
</feature>
<comment type="subcellular location">
    <subcellularLocation>
        <location evidence="2">Cytoplasmic vesicle</location>
        <location evidence="2">Phagosome membrane</location>
    </subcellularLocation>
    <subcellularLocation>
        <location evidence="1">Early endosome membrane</location>
    </subcellularLocation>
</comment>
<dbReference type="Gene3D" id="2.60.40.10">
    <property type="entry name" value="Immunoglobulins"/>
    <property type="match status" value="1"/>
</dbReference>
<evidence type="ECO:0000256" key="3">
    <source>
        <dbReference type="ARBA" id="ARBA00022753"/>
    </source>
</evidence>
<name>A0A2G8JYA7_STIJA</name>
<dbReference type="Gene3D" id="3.60.10.10">
    <property type="entry name" value="Endonuclease/exonuclease/phosphatase"/>
    <property type="match status" value="1"/>
</dbReference>
<dbReference type="GO" id="GO:0046856">
    <property type="term" value="P:phosphatidylinositol dephosphorylation"/>
    <property type="evidence" value="ECO:0007669"/>
    <property type="project" value="InterPro"/>
</dbReference>
<sequence>SLVIWMGDLNYRITQLKRETVFEKIKSCNYRSLLENDQLRKQIQLGKVLTHYVEGDIDFKPTHKFDIGTDNYDTSPKQKIPSWCDRILYLGRNCKQLVYRSHDLITLSDHKPVSSLFEVQVKVVDEAKYRQVLEEETRNLDREVNESLPRLTISTNEIKIGTVRFMERKQFILDVANTGQAHTGFYFCKTLGKENFLAPWVEVKPAKEFLVMGDNVEVEIHIEVNKLTAAALNRGDHTLDAILILRLDNETDEHINLRGSYQPSCFGSSIETLVRMLKPMRDNDVTKIMEMEKTDWSKEAKSNHSSEKLDCPKEIKKMLSHLRNHGRDQEDLFRRGGIHTEFQAIRDALDTGAQVLPGSIFSVAEALLLFLESLSVPVIPFMYYHDCLEFNSNTSCCKQVLEKIPRSHRSVLTHLIIFMKEMLPRHDDANQIDGDTLASLFGERCLRTPPEEMEKEWKDKSNSKRTVIGQDRSRKKAAFYVSLHCNQTFVIFKEEIHRV</sequence>
<gene>
    <name evidence="6" type="ORF">BSL78_22472</name>
</gene>
<accession>A0A2G8JYA7</accession>
<dbReference type="SUPFAM" id="SSF48350">
    <property type="entry name" value="GTPase activation domain, GAP"/>
    <property type="match status" value="1"/>
</dbReference>
<evidence type="ECO:0000256" key="4">
    <source>
        <dbReference type="ARBA" id="ARBA00023329"/>
    </source>
</evidence>
<dbReference type="GO" id="GO:0030670">
    <property type="term" value="C:phagocytic vesicle membrane"/>
    <property type="evidence" value="ECO:0007669"/>
    <property type="project" value="UniProtKB-SubCell"/>
</dbReference>
<dbReference type="OrthoDB" id="7862313at2759"/>
<dbReference type="InterPro" id="IPR013783">
    <property type="entry name" value="Ig-like_fold"/>
</dbReference>
<dbReference type="EMBL" id="MRZV01001096">
    <property type="protein sequence ID" value="PIK40675.1"/>
    <property type="molecule type" value="Genomic_DNA"/>
</dbReference>
<dbReference type="InterPro" id="IPR036691">
    <property type="entry name" value="Endo/exonu/phosph_ase_sf"/>
</dbReference>
<evidence type="ECO:0000313" key="6">
    <source>
        <dbReference type="EMBL" id="PIK40675.1"/>
    </source>
</evidence>
<dbReference type="STRING" id="307972.A0A2G8JYA7"/>
<organism evidence="6 7">
    <name type="scientific">Stichopus japonicus</name>
    <name type="common">Sea cucumber</name>
    <dbReference type="NCBI Taxonomy" id="307972"/>
    <lineage>
        <taxon>Eukaryota</taxon>
        <taxon>Metazoa</taxon>
        <taxon>Echinodermata</taxon>
        <taxon>Eleutherozoa</taxon>
        <taxon>Echinozoa</taxon>
        <taxon>Holothuroidea</taxon>
        <taxon>Aspidochirotacea</taxon>
        <taxon>Aspidochirotida</taxon>
        <taxon>Stichopodidae</taxon>
        <taxon>Apostichopus</taxon>
    </lineage>
</organism>
<evidence type="ECO:0000256" key="2">
    <source>
        <dbReference type="ARBA" id="ARBA00004580"/>
    </source>
</evidence>
<reference evidence="6 7" key="1">
    <citation type="journal article" date="2017" name="PLoS Biol.">
        <title>The sea cucumber genome provides insights into morphological evolution and visceral regeneration.</title>
        <authorList>
            <person name="Zhang X."/>
            <person name="Sun L."/>
            <person name="Yuan J."/>
            <person name="Sun Y."/>
            <person name="Gao Y."/>
            <person name="Zhang L."/>
            <person name="Li S."/>
            <person name="Dai H."/>
            <person name="Hamel J.F."/>
            <person name="Liu C."/>
            <person name="Yu Y."/>
            <person name="Liu S."/>
            <person name="Lin W."/>
            <person name="Guo K."/>
            <person name="Jin S."/>
            <person name="Xu P."/>
            <person name="Storey K.B."/>
            <person name="Huan P."/>
            <person name="Zhang T."/>
            <person name="Zhou Y."/>
            <person name="Zhang J."/>
            <person name="Lin C."/>
            <person name="Li X."/>
            <person name="Xing L."/>
            <person name="Huo D."/>
            <person name="Sun M."/>
            <person name="Wang L."/>
            <person name="Mercier A."/>
            <person name="Li F."/>
            <person name="Yang H."/>
            <person name="Xiang J."/>
        </authorList>
    </citation>
    <scope>NUCLEOTIDE SEQUENCE [LARGE SCALE GENOMIC DNA]</scope>
    <source>
        <strain evidence="6">Shaxun</strain>
        <tissue evidence="6">Muscle</tissue>
    </source>
</reference>
<dbReference type="AlphaFoldDB" id="A0A2G8JYA7"/>
<dbReference type="Gene3D" id="1.10.555.10">
    <property type="entry name" value="Rho GTPase activation protein"/>
    <property type="match status" value="1"/>
</dbReference>
<evidence type="ECO:0000259" key="5">
    <source>
        <dbReference type="PROSITE" id="PS50238"/>
    </source>
</evidence>
<dbReference type="Pfam" id="PF00620">
    <property type="entry name" value="RhoGAP"/>
    <property type="match status" value="1"/>
</dbReference>
<dbReference type="CDD" id="cd04380">
    <property type="entry name" value="RhoGAP_OCRL1"/>
    <property type="match status" value="1"/>
</dbReference>
<dbReference type="GO" id="GO:0031901">
    <property type="term" value="C:early endosome membrane"/>
    <property type="evidence" value="ECO:0007669"/>
    <property type="project" value="UniProtKB-SubCell"/>
</dbReference>
<dbReference type="InterPro" id="IPR048869">
    <property type="entry name" value="OCRL-1_2_ASH"/>
</dbReference>
<dbReference type="GO" id="GO:0007165">
    <property type="term" value="P:signal transduction"/>
    <property type="evidence" value="ECO:0007669"/>
    <property type="project" value="InterPro"/>
</dbReference>
<keyword evidence="4" id="KW-0968">Cytoplasmic vesicle</keyword>
<dbReference type="Proteomes" id="UP000230750">
    <property type="component" value="Unassembled WGS sequence"/>
</dbReference>
<dbReference type="InterPro" id="IPR046985">
    <property type="entry name" value="IP5"/>
</dbReference>
<dbReference type="InterPro" id="IPR008936">
    <property type="entry name" value="Rho_GTPase_activation_prot"/>
</dbReference>
<feature type="non-terminal residue" evidence="6">
    <location>
        <position position="1"/>
    </location>
</feature>
<dbReference type="InterPro" id="IPR000300">
    <property type="entry name" value="IPPc"/>
</dbReference>
<dbReference type="SUPFAM" id="SSF56219">
    <property type="entry name" value="DNase I-like"/>
    <property type="match status" value="1"/>
</dbReference>
<comment type="caution">
    <text evidence="6">The sequence shown here is derived from an EMBL/GenBank/DDBJ whole genome shotgun (WGS) entry which is preliminary data.</text>
</comment>
<evidence type="ECO:0000313" key="7">
    <source>
        <dbReference type="Proteomes" id="UP000230750"/>
    </source>
</evidence>
<dbReference type="PROSITE" id="PS50238">
    <property type="entry name" value="RHOGAP"/>
    <property type="match status" value="1"/>
</dbReference>
<dbReference type="Pfam" id="PF22669">
    <property type="entry name" value="Exo_endo_phos2"/>
    <property type="match status" value="1"/>
</dbReference>
<keyword evidence="3" id="KW-0967">Endosome</keyword>
<protein>
    <recommendedName>
        <fullName evidence="5">Rho-GAP domain-containing protein</fullName>
    </recommendedName>
</protein>
<dbReference type="InterPro" id="IPR047078">
    <property type="entry name" value="RhoGAP_OCRL1"/>
</dbReference>